<gene>
    <name evidence="11" type="ORF">SAMN02745220_01120</name>
</gene>
<evidence type="ECO:0000256" key="4">
    <source>
        <dbReference type="ARBA" id="ARBA00023012"/>
    </source>
</evidence>
<keyword evidence="5" id="KW-0805">Transcription regulation</keyword>
<dbReference type="PROSITE" id="PS00688">
    <property type="entry name" value="SIGMA54_INTERACT_3"/>
    <property type="match status" value="1"/>
</dbReference>
<dbReference type="Gene3D" id="3.40.50.2300">
    <property type="match status" value="1"/>
</dbReference>
<dbReference type="PANTHER" id="PTHR32071">
    <property type="entry name" value="TRANSCRIPTIONAL REGULATORY PROTEIN"/>
    <property type="match status" value="1"/>
</dbReference>
<dbReference type="PRINTS" id="PR01590">
    <property type="entry name" value="HTHFIS"/>
</dbReference>
<dbReference type="SUPFAM" id="SSF52172">
    <property type="entry name" value="CheY-like"/>
    <property type="match status" value="1"/>
</dbReference>
<proteinExistence type="predicted"/>
<dbReference type="Pfam" id="PF00072">
    <property type="entry name" value="Response_reg"/>
    <property type="match status" value="1"/>
</dbReference>
<dbReference type="Gene3D" id="3.40.50.300">
    <property type="entry name" value="P-loop containing nucleotide triphosphate hydrolases"/>
    <property type="match status" value="1"/>
</dbReference>
<dbReference type="InterPro" id="IPR025944">
    <property type="entry name" value="Sigma_54_int_dom_CS"/>
</dbReference>
<dbReference type="SMART" id="SM00448">
    <property type="entry name" value="REC"/>
    <property type="match status" value="1"/>
</dbReference>
<dbReference type="GO" id="GO:0006355">
    <property type="term" value="P:regulation of DNA-templated transcription"/>
    <property type="evidence" value="ECO:0007669"/>
    <property type="project" value="InterPro"/>
</dbReference>
<keyword evidence="7" id="KW-0804">Transcription</keyword>
<evidence type="ECO:0000259" key="9">
    <source>
        <dbReference type="PROSITE" id="PS50045"/>
    </source>
</evidence>
<feature type="domain" description="Response regulatory" evidence="10">
    <location>
        <begin position="7"/>
        <end position="121"/>
    </location>
</feature>
<evidence type="ECO:0000259" key="10">
    <source>
        <dbReference type="PROSITE" id="PS50110"/>
    </source>
</evidence>
<dbReference type="InterPro" id="IPR058031">
    <property type="entry name" value="AAA_lid_NorR"/>
</dbReference>
<keyword evidence="4" id="KW-0902">Two-component regulatory system</keyword>
<keyword evidence="1 8" id="KW-0597">Phosphoprotein</keyword>
<dbReference type="SUPFAM" id="SSF46689">
    <property type="entry name" value="Homeodomain-like"/>
    <property type="match status" value="1"/>
</dbReference>
<dbReference type="InterPro" id="IPR003593">
    <property type="entry name" value="AAA+_ATPase"/>
</dbReference>
<dbReference type="EMBL" id="FRFE01000004">
    <property type="protein sequence ID" value="SHO45533.1"/>
    <property type="molecule type" value="Genomic_DNA"/>
</dbReference>
<dbReference type="Proteomes" id="UP000184603">
    <property type="component" value="Unassembled WGS sequence"/>
</dbReference>
<feature type="modified residue" description="4-aspartylphosphate" evidence="8">
    <location>
        <position position="56"/>
    </location>
</feature>
<evidence type="ECO:0000256" key="7">
    <source>
        <dbReference type="ARBA" id="ARBA00023163"/>
    </source>
</evidence>
<dbReference type="STRING" id="1121416.SAMN02745220_01120"/>
<organism evidence="11 12">
    <name type="scientific">Desulfopila aestuarii DSM 18488</name>
    <dbReference type="NCBI Taxonomy" id="1121416"/>
    <lineage>
        <taxon>Bacteria</taxon>
        <taxon>Pseudomonadati</taxon>
        <taxon>Thermodesulfobacteriota</taxon>
        <taxon>Desulfobulbia</taxon>
        <taxon>Desulfobulbales</taxon>
        <taxon>Desulfocapsaceae</taxon>
        <taxon>Desulfopila</taxon>
    </lineage>
</organism>
<evidence type="ECO:0000256" key="5">
    <source>
        <dbReference type="ARBA" id="ARBA00023015"/>
    </source>
</evidence>
<dbReference type="InterPro" id="IPR025943">
    <property type="entry name" value="Sigma_54_int_dom_ATP-bd_2"/>
</dbReference>
<dbReference type="PROSITE" id="PS00676">
    <property type="entry name" value="SIGMA54_INTERACT_2"/>
    <property type="match status" value="1"/>
</dbReference>
<name>A0A1M7Y1A2_9BACT</name>
<dbReference type="GO" id="GO:0005524">
    <property type="term" value="F:ATP binding"/>
    <property type="evidence" value="ECO:0007669"/>
    <property type="project" value="UniProtKB-KW"/>
</dbReference>
<dbReference type="SUPFAM" id="SSF52540">
    <property type="entry name" value="P-loop containing nucleoside triphosphate hydrolases"/>
    <property type="match status" value="1"/>
</dbReference>
<dbReference type="Gene3D" id="1.10.10.60">
    <property type="entry name" value="Homeodomain-like"/>
    <property type="match status" value="1"/>
</dbReference>
<evidence type="ECO:0000256" key="3">
    <source>
        <dbReference type="ARBA" id="ARBA00022840"/>
    </source>
</evidence>
<evidence type="ECO:0000256" key="1">
    <source>
        <dbReference type="ARBA" id="ARBA00022553"/>
    </source>
</evidence>
<dbReference type="PROSITE" id="PS50045">
    <property type="entry name" value="SIGMA54_INTERACT_4"/>
    <property type="match status" value="1"/>
</dbReference>
<dbReference type="InterPro" id="IPR011006">
    <property type="entry name" value="CheY-like_superfamily"/>
</dbReference>
<dbReference type="CDD" id="cd00009">
    <property type="entry name" value="AAA"/>
    <property type="match status" value="1"/>
</dbReference>
<dbReference type="GO" id="GO:0000160">
    <property type="term" value="P:phosphorelay signal transduction system"/>
    <property type="evidence" value="ECO:0007669"/>
    <property type="project" value="UniProtKB-KW"/>
</dbReference>
<dbReference type="AlphaFoldDB" id="A0A1M7Y1A2"/>
<dbReference type="Pfam" id="PF02954">
    <property type="entry name" value="HTH_8"/>
    <property type="match status" value="1"/>
</dbReference>
<accession>A0A1M7Y1A2</accession>
<evidence type="ECO:0000256" key="8">
    <source>
        <dbReference type="PROSITE-ProRule" id="PRU00169"/>
    </source>
</evidence>
<evidence type="ECO:0000313" key="11">
    <source>
        <dbReference type="EMBL" id="SHO45533.1"/>
    </source>
</evidence>
<dbReference type="OrthoDB" id="236556at2"/>
<dbReference type="InterPro" id="IPR027417">
    <property type="entry name" value="P-loop_NTPase"/>
</dbReference>
<dbReference type="GO" id="GO:0043565">
    <property type="term" value="F:sequence-specific DNA binding"/>
    <property type="evidence" value="ECO:0007669"/>
    <property type="project" value="InterPro"/>
</dbReference>
<dbReference type="Pfam" id="PF00158">
    <property type="entry name" value="Sigma54_activat"/>
    <property type="match status" value="1"/>
</dbReference>
<evidence type="ECO:0000313" key="12">
    <source>
        <dbReference type="Proteomes" id="UP000184603"/>
    </source>
</evidence>
<sequence>MSKNQYSLLIVDDDINILEVLDARLTAAGYTTYKAADGMTALTILGTKNIDLVVSDVKMPNISGLQLFHEIESVRPGLPVIFLTAYGSIPEAVSAVQAGAIDYLTKPFDGKTLVGKIRHCLANLPTKSEVESPLADTNHGGFIWGRSPRMAELRNMVMRVAASKVNTLILGESGVGKECIARAIHRHSERSNGPFVVIDCGSTPAGILESELFGHTRGAFTSAVSDKKGLIEAAHGGTLFLDEIGNISPEMQHRLLRFLEEKIIRKVGSVEEQHIECRVLAATNANIVEDVELGKFRQDLYYRLRVVTLNIPPLRERQEDIETLVRFFVESHYTVHNLPPVTIPDETMRWIRQYSWPGNVRQLRNALEAGVVLCADNILRVTDLQLETDPSLQKHSGSEVIATEPFSLETSEKEAIIRALKATNGVQIKAAALLNISRRSMHDKIKKYEIIPSDYK</sequence>
<reference evidence="11 12" key="1">
    <citation type="submission" date="2016-12" db="EMBL/GenBank/DDBJ databases">
        <authorList>
            <person name="Song W.-J."/>
            <person name="Kurnit D.M."/>
        </authorList>
    </citation>
    <scope>NUCLEOTIDE SEQUENCE [LARGE SCALE GENOMIC DNA]</scope>
    <source>
        <strain evidence="11 12">DSM 18488</strain>
    </source>
</reference>
<evidence type="ECO:0000256" key="6">
    <source>
        <dbReference type="ARBA" id="ARBA00023125"/>
    </source>
</evidence>
<dbReference type="Pfam" id="PF25601">
    <property type="entry name" value="AAA_lid_14"/>
    <property type="match status" value="1"/>
</dbReference>
<dbReference type="PROSITE" id="PS50110">
    <property type="entry name" value="RESPONSE_REGULATORY"/>
    <property type="match status" value="1"/>
</dbReference>
<dbReference type="RefSeq" id="WP_073612466.1">
    <property type="nucleotide sequence ID" value="NZ_FRFE01000004.1"/>
</dbReference>
<evidence type="ECO:0000256" key="2">
    <source>
        <dbReference type="ARBA" id="ARBA00022741"/>
    </source>
</evidence>
<dbReference type="InterPro" id="IPR002078">
    <property type="entry name" value="Sigma_54_int"/>
</dbReference>
<dbReference type="InterPro" id="IPR009057">
    <property type="entry name" value="Homeodomain-like_sf"/>
</dbReference>
<dbReference type="PANTHER" id="PTHR32071:SF117">
    <property type="entry name" value="PTS-DEPENDENT DIHYDROXYACETONE KINASE OPERON REGULATORY PROTEIN-RELATED"/>
    <property type="match status" value="1"/>
</dbReference>
<feature type="domain" description="Sigma-54 factor interaction" evidence="9">
    <location>
        <begin position="143"/>
        <end position="372"/>
    </location>
</feature>
<dbReference type="InterPro" id="IPR002197">
    <property type="entry name" value="HTH_Fis"/>
</dbReference>
<dbReference type="Gene3D" id="1.10.8.60">
    <property type="match status" value="1"/>
</dbReference>
<keyword evidence="6 11" id="KW-0238">DNA-binding</keyword>
<dbReference type="FunFam" id="3.40.50.2300:FF:000018">
    <property type="entry name" value="DNA-binding transcriptional regulator NtrC"/>
    <property type="match status" value="1"/>
</dbReference>
<dbReference type="SMART" id="SM00382">
    <property type="entry name" value="AAA"/>
    <property type="match status" value="1"/>
</dbReference>
<protein>
    <submittedName>
        <fullName evidence="11">DNA-binding transcriptional response regulator, NtrC family, contains REC, AAA-type ATPase, and a Fis-type DNA-binding domains</fullName>
    </submittedName>
</protein>
<keyword evidence="2" id="KW-0547">Nucleotide-binding</keyword>
<dbReference type="InterPro" id="IPR001789">
    <property type="entry name" value="Sig_transdc_resp-reg_receiver"/>
</dbReference>
<keyword evidence="12" id="KW-1185">Reference proteome</keyword>
<dbReference type="FunFam" id="3.40.50.300:FF:000006">
    <property type="entry name" value="DNA-binding transcriptional regulator NtrC"/>
    <property type="match status" value="1"/>
</dbReference>
<keyword evidence="3" id="KW-0067">ATP-binding</keyword>